<keyword evidence="5" id="KW-1185">Reference proteome</keyword>
<dbReference type="Gene3D" id="1.10.260.40">
    <property type="entry name" value="lambda repressor-like DNA-binding domains"/>
    <property type="match status" value="1"/>
</dbReference>
<evidence type="ECO:0000259" key="3">
    <source>
        <dbReference type="Pfam" id="PF13464"/>
    </source>
</evidence>
<dbReference type="AlphaFoldDB" id="A0A7H1J9D7"/>
<dbReference type="InterPro" id="IPR010982">
    <property type="entry name" value="Lambda_DNA-bd_dom_sf"/>
</dbReference>
<name>A0A7H1J9D7_9GAMM</name>
<dbReference type="PANTHER" id="PTHR34475:SF1">
    <property type="entry name" value="CYTOSKELETON PROTEIN RODZ"/>
    <property type="match status" value="1"/>
</dbReference>
<dbReference type="EMBL" id="CP061081">
    <property type="protein sequence ID" value="QNT07103.1"/>
    <property type="molecule type" value="Genomic_DNA"/>
</dbReference>
<keyword evidence="2" id="KW-1133">Transmembrane helix</keyword>
<dbReference type="Pfam" id="PF13413">
    <property type="entry name" value="HTH_25"/>
    <property type="match status" value="1"/>
</dbReference>
<dbReference type="OrthoDB" id="9790252at2"/>
<evidence type="ECO:0000313" key="4">
    <source>
        <dbReference type="EMBL" id="QNT07103.1"/>
    </source>
</evidence>
<proteinExistence type="predicted"/>
<feature type="region of interest" description="Disordered" evidence="1">
    <location>
        <begin position="173"/>
        <end position="215"/>
    </location>
</feature>
<evidence type="ECO:0000313" key="5">
    <source>
        <dbReference type="Proteomes" id="UP000516370"/>
    </source>
</evidence>
<accession>A0A7H1J9D7</accession>
<dbReference type="Pfam" id="PF13464">
    <property type="entry name" value="RodZ_C"/>
    <property type="match status" value="1"/>
</dbReference>
<dbReference type="InterPro" id="IPR050400">
    <property type="entry name" value="Bact_Cytoskel_RodZ"/>
</dbReference>
<keyword evidence="2" id="KW-0472">Membrane</keyword>
<feature type="domain" description="Cytoskeleton protein RodZ-like C-terminal" evidence="3">
    <location>
        <begin position="283"/>
        <end position="354"/>
    </location>
</feature>
<evidence type="ECO:0000256" key="1">
    <source>
        <dbReference type="SAM" id="MobiDB-lite"/>
    </source>
</evidence>
<protein>
    <submittedName>
        <fullName evidence="4">Helix-turn-helix domain-containing protein</fullName>
    </submittedName>
</protein>
<dbReference type="GO" id="GO:0003677">
    <property type="term" value="F:DNA binding"/>
    <property type="evidence" value="ECO:0007669"/>
    <property type="project" value="InterPro"/>
</dbReference>
<keyword evidence="2" id="KW-0812">Transmembrane</keyword>
<dbReference type="Proteomes" id="UP000516370">
    <property type="component" value="Chromosome"/>
</dbReference>
<evidence type="ECO:0000256" key="2">
    <source>
        <dbReference type="SAM" id="Phobius"/>
    </source>
</evidence>
<dbReference type="KEGG" id="mard:IBG28_05590"/>
<feature type="transmembrane region" description="Helical" evidence="2">
    <location>
        <begin position="122"/>
        <end position="141"/>
    </location>
</feature>
<dbReference type="PANTHER" id="PTHR34475">
    <property type="match status" value="1"/>
</dbReference>
<gene>
    <name evidence="4" type="ORF">IBG28_05590</name>
</gene>
<organism evidence="4 5">
    <name type="scientific">Marinomonas arctica</name>
    <dbReference type="NCBI Taxonomy" id="383750"/>
    <lineage>
        <taxon>Bacteria</taxon>
        <taxon>Pseudomonadati</taxon>
        <taxon>Pseudomonadota</taxon>
        <taxon>Gammaproteobacteria</taxon>
        <taxon>Oceanospirillales</taxon>
        <taxon>Oceanospirillaceae</taxon>
        <taxon>Marinomonas</taxon>
    </lineage>
</organism>
<feature type="compositionally biased region" description="Low complexity" evidence="1">
    <location>
        <begin position="201"/>
        <end position="215"/>
    </location>
</feature>
<dbReference type="InterPro" id="IPR025194">
    <property type="entry name" value="RodZ-like_C"/>
</dbReference>
<reference evidence="4 5" key="1">
    <citation type="submission" date="2020-09" db="EMBL/GenBank/DDBJ databases">
        <title>Complete genome sequence of an Arctic sea ice bacterium Marinomonas arctica BSI20414.</title>
        <authorList>
            <person name="Liao L."/>
            <person name="Chen B."/>
        </authorList>
    </citation>
    <scope>NUCLEOTIDE SEQUENCE [LARGE SCALE GENOMIC DNA]</scope>
    <source>
        <strain evidence="4 5">BSI20414</strain>
    </source>
</reference>
<sequence>MAQGIDMTTESQTNASVSKTNMDTINIGNRLKSKRLELEFDERYVATALKIPIDQVRALEANDFKYFRSVTFARGFLKSYCRLLGIEHTEMLHAFDSSRELVETTIKPVDKVNKQKHLGDPIIVFISIVIVAVLVFLVFWWPAQFTTVALEEQQIEASESASMVEPNMEAAQTLVEPTVSPESPEESSDVPASTSENAPEAIANDNDSDVSDNASDLGVSVVDEQPAESSPVRSSSVVTGLSAETMAILEEAGVRPEDVIRATAEVPSTPVPTVPSYTDEVEVAFSADCWTEVRDATGKILFSGVKTASSNLSLTGKAPYRVVFGYARGVSSLKFKGEVFDFSSSIRNDLARFELK</sequence>